<keyword evidence="1" id="KW-0812">Transmembrane</keyword>
<keyword evidence="1" id="KW-0472">Membrane</keyword>
<dbReference type="EMBL" id="CP001399">
    <property type="protein sequence ID" value="ACP35722.1"/>
    <property type="molecule type" value="Genomic_DNA"/>
</dbReference>
<dbReference type="Proteomes" id="UP000001747">
    <property type="component" value="Chromosome"/>
</dbReference>
<gene>
    <name evidence="2" type="ordered locus">LS215_1724</name>
</gene>
<dbReference type="AlphaFoldDB" id="C3MQQ9"/>
<feature type="transmembrane region" description="Helical" evidence="1">
    <location>
        <begin position="36"/>
        <end position="56"/>
    </location>
</feature>
<dbReference type="GeneID" id="7799361"/>
<accession>C3MQQ9</accession>
<feature type="transmembrane region" description="Helical" evidence="1">
    <location>
        <begin position="68"/>
        <end position="89"/>
    </location>
</feature>
<dbReference type="HOGENOM" id="CLU_2285178_0_0_2"/>
<sequence length="118" mass="13381">MLDDELSDFMGRIATALITTILNLFLGFFRDYIFYYIVYINSLFSNSLSQITAISYANLNMFQSIEGVILLGISIISALISLFPAIKFLKWLNEEVSEQDLGLNLILALLIELITLFL</sequence>
<dbReference type="RefSeq" id="WP_012713855.1">
    <property type="nucleotide sequence ID" value="NC_012589.1"/>
</dbReference>
<evidence type="ECO:0000313" key="3">
    <source>
        <dbReference type="Proteomes" id="UP000001747"/>
    </source>
</evidence>
<name>C3MQQ9_SACI2</name>
<keyword evidence="1" id="KW-1133">Transmembrane helix</keyword>
<protein>
    <submittedName>
        <fullName evidence="2">Uncharacterized protein</fullName>
    </submittedName>
</protein>
<reference evidence="2 3" key="1">
    <citation type="journal article" date="2009" name="Proc. Natl. Acad. Sci. U.S.A.">
        <title>Biogeography of the Sulfolobus islandicus pan-genome.</title>
        <authorList>
            <person name="Reno M.L."/>
            <person name="Held N.L."/>
            <person name="Fields C.J."/>
            <person name="Burke P.V."/>
            <person name="Whitaker R.J."/>
        </authorList>
    </citation>
    <scope>NUCLEOTIDE SEQUENCE [LARGE SCALE GENOMIC DNA]</scope>
    <source>
        <strain evidence="3">L.S.2.15 / Lassen #1</strain>
    </source>
</reference>
<organism evidence="2 3">
    <name type="scientific">Saccharolobus islandicus (strain L.S.2.15 / Lassen #1)</name>
    <name type="common">Sulfolobus islandicus</name>
    <dbReference type="NCBI Taxonomy" id="429572"/>
    <lineage>
        <taxon>Archaea</taxon>
        <taxon>Thermoproteota</taxon>
        <taxon>Thermoprotei</taxon>
        <taxon>Sulfolobales</taxon>
        <taxon>Sulfolobaceae</taxon>
        <taxon>Saccharolobus</taxon>
    </lineage>
</organism>
<dbReference type="KEGG" id="sis:LS215_1724"/>
<proteinExistence type="predicted"/>
<feature type="transmembrane region" description="Helical" evidence="1">
    <location>
        <begin position="12"/>
        <end position="29"/>
    </location>
</feature>
<evidence type="ECO:0000256" key="1">
    <source>
        <dbReference type="SAM" id="Phobius"/>
    </source>
</evidence>
<evidence type="ECO:0000313" key="2">
    <source>
        <dbReference type="EMBL" id="ACP35722.1"/>
    </source>
</evidence>